<dbReference type="PANTHER" id="PTHR10963:SF24">
    <property type="entry name" value="GLYCOSIDASE C21B10.07-RELATED"/>
    <property type="match status" value="1"/>
</dbReference>
<dbReference type="GO" id="GO:0004553">
    <property type="term" value="F:hydrolase activity, hydrolyzing O-glycosyl compounds"/>
    <property type="evidence" value="ECO:0007669"/>
    <property type="project" value="InterPro"/>
</dbReference>
<dbReference type="EMBL" id="SWKV01000002">
    <property type="protein sequence ID" value="KAF3047725.1"/>
    <property type="molecule type" value="Genomic_DNA"/>
</dbReference>
<accession>A0A9P4X178</accession>
<gene>
    <name evidence="3" type="ORF">E8E12_011532</name>
</gene>
<dbReference type="InterPro" id="IPR050546">
    <property type="entry name" value="Glycosyl_Hydrlase_16"/>
</dbReference>
<comment type="caution">
    <text evidence="3">The sequence shown here is derived from an EMBL/GenBank/DDBJ whole genome shotgun (WGS) entry which is preliminary data.</text>
</comment>
<keyword evidence="4" id="KW-1185">Reference proteome</keyword>
<dbReference type="InterPro" id="IPR013320">
    <property type="entry name" value="ConA-like_dom_sf"/>
</dbReference>
<feature type="domain" description="GH16" evidence="2">
    <location>
        <begin position="6"/>
        <end position="364"/>
    </location>
</feature>
<name>A0A9P4X178_9PLEO</name>
<dbReference type="Pfam" id="PF26113">
    <property type="entry name" value="GH16_XgeA"/>
    <property type="match status" value="1"/>
</dbReference>
<dbReference type="OrthoDB" id="192832at2759"/>
<feature type="chain" id="PRO_5040402599" description="GH16 domain-containing protein" evidence="1">
    <location>
        <begin position="29"/>
        <end position="401"/>
    </location>
</feature>
<dbReference type="GO" id="GO:0009251">
    <property type="term" value="P:glucan catabolic process"/>
    <property type="evidence" value="ECO:0007669"/>
    <property type="project" value="TreeGrafter"/>
</dbReference>
<evidence type="ECO:0000259" key="2">
    <source>
        <dbReference type="PROSITE" id="PS51762"/>
    </source>
</evidence>
<dbReference type="PROSITE" id="PS51762">
    <property type="entry name" value="GH16_2"/>
    <property type="match status" value="1"/>
</dbReference>
<evidence type="ECO:0000256" key="1">
    <source>
        <dbReference type="SAM" id="SignalP"/>
    </source>
</evidence>
<dbReference type="Gene3D" id="2.60.120.200">
    <property type="match status" value="1"/>
</dbReference>
<dbReference type="AlphaFoldDB" id="A0A9P4X178"/>
<dbReference type="Proteomes" id="UP000758155">
    <property type="component" value="Unassembled WGS sequence"/>
</dbReference>
<evidence type="ECO:0000313" key="4">
    <source>
        <dbReference type="Proteomes" id="UP000758155"/>
    </source>
</evidence>
<feature type="signal peptide" evidence="1">
    <location>
        <begin position="1"/>
        <end position="28"/>
    </location>
</feature>
<organism evidence="3 4">
    <name type="scientific">Didymella heteroderae</name>
    <dbReference type="NCBI Taxonomy" id="1769908"/>
    <lineage>
        <taxon>Eukaryota</taxon>
        <taxon>Fungi</taxon>
        <taxon>Dikarya</taxon>
        <taxon>Ascomycota</taxon>
        <taxon>Pezizomycotina</taxon>
        <taxon>Dothideomycetes</taxon>
        <taxon>Pleosporomycetidae</taxon>
        <taxon>Pleosporales</taxon>
        <taxon>Pleosporineae</taxon>
        <taxon>Didymellaceae</taxon>
        <taxon>Didymella</taxon>
    </lineage>
</organism>
<evidence type="ECO:0000313" key="3">
    <source>
        <dbReference type="EMBL" id="KAF3047725.1"/>
    </source>
</evidence>
<reference evidence="3" key="1">
    <citation type="submission" date="2019-04" db="EMBL/GenBank/DDBJ databases">
        <title>Sequencing of skin fungus with MAO and IRED activity.</title>
        <authorList>
            <person name="Marsaioli A.J."/>
            <person name="Bonatto J.M.C."/>
            <person name="Reis Junior O."/>
        </authorList>
    </citation>
    <scope>NUCLEOTIDE SEQUENCE</scope>
    <source>
        <strain evidence="3">28M1</strain>
    </source>
</reference>
<dbReference type="PANTHER" id="PTHR10963">
    <property type="entry name" value="GLYCOSYL HYDROLASE-RELATED"/>
    <property type="match status" value="1"/>
</dbReference>
<protein>
    <recommendedName>
        <fullName evidence="2">GH16 domain-containing protein</fullName>
    </recommendedName>
</protein>
<dbReference type="SUPFAM" id="SSF49899">
    <property type="entry name" value="Concanavalin A-like lectins/glucanases"/>
    <property type="match status" value="1"/>
</dbReference>
<proteinExistence type="predicted"/>
<dbReference type="InterPro" id="IPR000757">
    <property type="entry name" value="Beta-glucanase-like"/>
</dbReference>
<sequence length="401" mass="42218">MSASTVDMRTALIPITALATTLPALAAAQLSDTYHLSEDLSYTNFFPAFTFFSGPDPTQGFVQYQNAASAIRKNLIGYLTDTQSVLLGVDHTSQDPAGRASVRLESRKGWNAGLLVADIRHMPASTCGVWPAYWLVGSDAALDGNITWPDAGEIDILEGVNEDATNSVTLHTSRGCVVDNATSAGVGAGSDSMAMPFSGHLKTADCDVAAPHQAQNAGCSIAAPALAAPLHTRSLATALPSYGTSFNAAGGGIYALQLTPESISVWLLPRSSPQYAALFPTPASSSSSTLLNTSLSVSALGVPIARFAGPACDVARKFRNLKIVFDTSFCGSWAGGEWGAGGCARKTGVATCEAYVRDHPEAFVDAYWEIAGLKWFQKEDENKSAQEKVLPLVKGQGWFGW</sequence>
<keyword evidence="1" id="KW-0732">Signal</keyword>